<accession>A0A1X7D8R9</accession>
<organism evidence="1 2">
    <name type="scientific">Xaviernesmea oryzae</name>
    <dbReference type="NCBI Taxonomy" id="464029"/>
    <lineage>
        <taxon>Bacteria</taxon>
        <taxon>Pseudomonadati</taxon>
        <taxon>Pseudomonadota</taxon>
        <taxon>Alphaproteobacteria</taxon>
        <taxon>Hyphomicrobiales</taxon>
        <taxon>Rhizobiaceae</taxon>
        <taxon>Rhizobium/Agrobacterium group</taxon>
        <taxon>Xaviernesmea</taxon>
    </lineage>
</organism>
<evidence type="ECO:0000313" key="1">
    <source>
        <dbReference type="EMBL" id="SMF10844.1"/>
    </source>
</evidence>
<dbReference type="Proteomes" id="UP000192903">
    <property type="component" value="Unassembled WGS sequence"/>
</dbReference>
<dbReference type="AlphaFoldDB" id="A0A1X7D8R9"/>
<name>A0A1X7D8R9_9HYPH</name>
<protein>
    <submittedName>
        <fullName evidence="1">Uncharacterized protein</fullName>
    </submittedName>
</protein>
<sequence length="65" mass="7829">MTEAQKLAEEYLRLGGRRKSKIDDNIVNTRLWEDEPPEADRFWTERIEPLDEERRREVAIFLPSI</sequence>
<proteinExistence type="predicted"/>
<dbReference type="RefSeq" id="WP_234810873.1">
    <property type="nucleotide sequence ID" value="NZ_FXAF01000002.1"/>
</dbReference>
<gene>
    <name evidence="1" type="ORF">SAMN02982989_5204</name>
</gene>
<keyword evidence="2" id="KW-1185">Reference proteome</keyword>
<dbReference type="STRING" id="464029.SAMN02982989_5204"/>
<dbReference type="EMBL" id="FXAF01000002">
    <property type="protein sequence ID" value="SMF10844.1"/>
    <property type="molecule type" value="Genomic_DNA"/>
</dbReference>
<reference evidence="2" key="1">
    <citation type="submission" date="2017-04" db="EMBL/GenBank/DDBJ databases">
        <authorList>
            <person name="Varghese N."/>
            <person name="Submissions S."/>
        </authorList>
    </citation>
    <scope>NUCLEOTIDE SEQUENCE [LARGE SCALE GENOMIC DNA]</scope>
    <source>
        <strain evidence="2">B4P</strain>
    </source>
</reference>
<evidence type="ECO:0000313" key="2">
    <source>
        <dbReference type="Proteomes" id="UP000192903"/>
    </source>
</evidence>